<proteinExistence type="predicted"/>
<feature type="compositionally biased region" description="Low complexity" evidence="1">
    <location>
        <begin position="140"/>
        <end position="156"/>
    </location>
</feature>
<dbReference type="Proteomes" id="UP001428290">
    <property type="component" value="Unassembled WGS sequence"/>
</dbReference>
<comment type="caution">
    <text evidence="2">The sequence shown here is derived from an EMBL/GenBank/DDBJ whole genome shotgun (WGS) entry which is preliminary data.</text>
</comment>
<reference evidence="2 3" key="1">
    <citation type="submission" date="2024-02" db="EMBL/GenBank/DDBJ databases">
        <title>Herpetosiphon gulosus NBRC 112829.</title>
        <authorList>
            <person name="Ichikawa N."/>
            <person name="Katano-Makiyama Y."/>
            <person name="Hidaka K."/>
        </authorList>
    </citation>
    <scope>NUCLEOTIDE SEQUENCE [LARGE SCALE GENOMIC DNA]</scope>
    <source>
        <strain evidence="2 3">NBRC 112829</strain>
    </source>
</reference>
<accession>A0ABP9X3Y5</accession>
<keyword evidence="3" id="KW-1185">Reference proteome</keyword>
<name>A0ABP9X3Y5_9CHLR</name>
<sequence length="222" mass="23996">MEQEALVTRTYRAAIRSGDDYITIEETIALPPTADDAAISQAVETGWRIFRAQQAAVEAQISALRDAHPAMTTPRIADPDSPASDKQRSYLEYLINTLAINDGQMQTTLQEHNATYETLTKGQASEIIDGLKQQLDHKPATSQSSAAASASASSTSNMLDSTASEPPASTRQLAALQRVAGQQGVDLSAEIRQRFGAQQLDDLSVNEAGALLQELQQRSVRR</sequence>
<feature type="compositionally biased region" description="Polar residues" evidence="1">
    <location>
        <begin position="157"/>
        <end position="169"/>
    </location>
</feature>
<protein>
    <submittedName>
        <fullName evidence="2">Uncharacterized protein</fullName>
    </submittedName>
</protein>
<evidence type="ECO:0000256" key="1">
    <source>
        <dbReference type="SAM" id="MobiDB-lite"/>
    </source>
</evidence>
<evidence type="ECO:0000313" key="3">
    <source>
        <dbReference type="Proteomes" id="UP001428290"/>
    </source>
</evidence>
<dbReference type="RefSeq" id="WP_345723153.1">
    <property type="nucleotide sequence ID" value="NZ_BAABRU010000012.1"/>
</dbReference>
<evidence type="ECO:0000313" key="2">
    <source>
        <dbReference type="EMBL" id="GAA5529543.1"/>
    </source>
</evidence>
<organism evidence="2 3">
    <name type="scientific">Herpetosiphon gulosus</name>
    <dbReference type="NCBI Taxonomy" id="1973496"/>
    <lineage>
        <taxon>Bacteria</taxon>
        <taxon>Bacillati</taxon>
        <taxon>Chloroflexota</taxon>
        <taxon>Chloroflexia</taxon>
        <taxon>Herpetosiphonales</taxon>
        <taxon>Herpetosiphonaceae</taxon>
        <taxon>Herpetosiphon</taxon>
    </lineage>
</organism>
<dbReference type="EMBL" id="BAABRU010000012">
    <property type="protein sequence ID" value="GAA5529543.1"/>
    <property type="molecule type" value="Genomic_DNA"/>
</dbReference>
<feature type="region of interest" description="Disordered" evidence="1">
    <location>
        <begin position="134"/>
        <end position="169"/>
    </location>
</feature>
<gene>
    <name evidence="2" type="ORF">Hgul01_03353</name>
</gene>